<dbReference type="EMBL" id="JARKNE010000005">
    <property type="protein sequence ID" value="KAK5834444.1"/>
    <property type="molecule type" value="Genomic_DNA"/>
</dbReference>
<keyword evidence="2" id="KW-1185">Reference proteome</keyword>
<evidence type="ECO:0000313" key="2">
    <source>
        <dbReference type="Proteomes" id="UP001358586"/>
    </source>
</evidence>
<organism evidence="1 2">
    <name type="scientific">Gossypium arboreum</name>
    <name type="common">Tree cotton</name>
    <name type="synonym">Gossypium nanking</name>
    <dbReference type="NCBI Taxonomy" id="29729"/>
    <lineage>
        <taxon>Eukaryota</taxon>
        <taxon>Viridiplantae</taxon>
        <taxon>Streptophyta</taxon>
        <taxon>Embryophyta</taxon>
        <taxon>Tracheophyta</taxon>
        <taxon>Spermatophyta</taxon>
        <taxon>Magnoliopsida</taxon>
        <taxon>eudicotyledons</taxon>
        <taxon>Gunneridae</taxon>
        <taxon>Pentapetalae</taxon>
        <taxon>rosids</taxon>
        <taxon>malvids</taxon>
        <taxon>Malvales</taxon>
        <taxon>Malvaceae</taxon>
        <taxon>Malvoideae</taxon>
        <taxon>Gossypium</taxon>
    </lineage>
</organism>
<reference evidence="1 2" key="1">
    <citation type="submission" date="2023-03" db="EMBL/GenBank/DDBJ databases">
        <title>WGS of Gossypium arboreum.</title>
        <authorList>
            <person name="Yu D."/>
        </authorList>
    </citation>
    <scope>NUCLEOTIDE SEQUENCE [LARGE SCALE GENOMIC DNA]</scope>
    <source>
        <tissue evidence="1">Leaf</tissue>
    </source>
</reference>
<proteinExistence type="predicted"/>
<accession>A0ABR0Q543</accession>
<evidence type="ECO:0000313" key="1">
    <source>
        <dbReference type="EMBL" id="KAK5834444.1"/>
    </source>
</evidence>
<sequence length="119" mass="13677">MPHFEMILEKVSLITDLPVDRKPVIEESLINFLSLCYQSLDVVLNKENKECDGNMMKYTIQLINLAPDDNTIVKKMDQCATDWMLYMIGGMMLANKFDNLVHCMHLNLLSNFDLASAFN</sequence>
<gene>
    <name evidence="1" type="ORF">PVK06_018322</name>
</gene>
<dbReference type="Proteomes" id="UP001358586">
    <property type="component" value="Chromosome 5"/>
</dbReference>
<name>A0ABR0Q543_GOSAR</name>
<protein>
    <submittedName>
        <fullName evidence="1">Uncharacterized protein</fullName>
    </submittedName>
</protein>
<comment type="caution">
    <text evidence="1">The sequence shown here is derived from an EMBL/GenBank/DDBJ whole genome shotgun (WGS) entry which is preliminary data.</text>
</comment>